<dbReference type="EMBL" id="MRZV01000007">
    <property type="protein sequence ID" value="PIK62657.1"/>
    <property type="molecule type" value="Genomic_DNA"/>
</dbReference>
<feature type="compositionally biased region" description="Polar residues" evidence="1">
    <location>
        <begin position="549"/>
        <end position="558"/>
    </location>
</feature>
<evidence type="ECO:0000256" key="1">
    <source>
        <dbReference type="SAM" id="MobiDB-lite"/>
    </source>
</evidence>
<dbReference type="InterPro" id="IPR027413">
    <property type="entry name" value="GROEL-like_equatorial_sf"/>
</dbReference>
<organism evidence="3 4">
    <name type="scientific">Stichopus japonicus</name>
    <name type="common">Sea cucumber</name>
    <dbReference type="NCBI Taxonomy" id="307972"/>
    <lineage>
        <taxon>Eukaryota</taxon>
        <taxon>Metazoa</taxon>
        <taxon>Echinodermata</taxon>
        <taxon>Eleutherozoa</taxon>
        <taxon>Echinozoa</taxon>
        <taxon>Holothuroidea</taxon>
        <taxon>Aspidochirotacea</taxon>
        <taxon>Aspidochirotida</taxon>
        <taxon>Stichopodidae</taxon>
        <taxon>Apostichopus</taxon>
    </lineage>
</organism>
<protein>
    <submittedName>
        <fullName evidence="3">Putative mcKusick-Kaufman/Bardet-Biedl syndromes putative chaperonin</fullName>
    </submittedName>
</protein>
<dbReference type="InterPro" id="IPR028790">
    <property type="entry name" value="MKKS"/>
</dbReference>
<proteinExistence type="predicted"/>
<dbReference type="Proteomes" id="UP000230750">
    <property type="component" value="Unassembled WGS sequence"/>
</dbReference>
<dbReference type="GO" id="GO:0060271">
    <property type="term" value="P:cilium assembly"/>
    <property type="evidence" value="ECO:0007669"/>
    <property type="project" value="InterPro"/>
</dbReference>
<dbReference type="GO" id="GO:0032502">
    <property type="term" value="P:developmental process"/>
    <property type="evidence" value="ECO:0007669"/>
    <property type="project" value="TreeGrafter"/>
</dbReference>
<feature type="region of interest" description="Disordered" evidence="1">
    <location>
        <begin position="548"/>
        <end position="578"/>
    </location>
</feature>
<dbReference type="GO" id="GO:0005634">
    <property type="term" value="C:nucleus"/>
    <property type="evidence" value="ECO:0007669"/>
    <property type="project" value="TreeGrafter"/>
</dbReference>
<dbReference type="GO" id="GO:0005524">
    <property type="term" value="F:ATP binding"/>
    <property type="evidence" value="ECO:0007669"/>
    <property type="project" value="InterPro"/>
</dbReference>
<sequence>MALKKWILDHKFLSAFLAVASIHIGIYSLQKLAKAKKPPERLSLVIEDSPERASGRSWLRFVKVKSLSSDARDMSIYAVQSGTCKRKPYKEDNNGSIVKIVTQRNCRSFLLKTIPAFLLWSSGRAKYVQNSHGALMTISASSQKLFSNLTFASPISQLVAVAFYNTCLCTVTTGCTLGIVMSSLVEGAIKCDLHHKLCCEINNLLLNACLDAIKDISFRIDLSNLDAMLCLVRSIFRSKPSCCVSTVEINILSSLVLQTLFSSLPDNLPENLFIPRVEYVTMAGYPVMETKLINGVLLDVPRSFHKTVAAWKKELNIDHADIKVALFNNSLAIKRDPLPGVTLEVSIDVDIEGYASQQMKVLSSKLSQAGVHFVGCQKVIHPTLVKTLHQMGILTVDRLSLLHIGAVQNLTGACILSSMDCDITADSLGSLVDVTSQSVLDQEMLQLTSSQENLVTTVILCHRTEACLQELKHVFGVAYHVACLSLSNPEVVPGGGVFETCLVTILRGKLTELSEAARSELPCTLHQFNLTSELFLRSLEGVAKCLRSGQPSSFSGSLEETRSSNFEDEDVDSTKSRLLNSQDSQRIGAIGEGIVNLSR</sequence>
<dbReference type="InterPro" id="IPR002423">
    <property type="entry name" value="Cpn60/GroEL/TCP-1"/>
</dbReference>
<dbReference type="GO" id="GO:0006457">
    <property type="term" value="P:protein folding"/>
    <property type="evidence" value="ECO:0007669"/>
    <property type="project" value="InterPro"/>
</dbReference>
<keyword evidence="2" id="KW-1133">Transmembrane helix</keyword>
<dbReference type="GO" id="GO:0051131">
    <property type="term" value="P:chaperone-mediated protein complex assembly"/>
    <property type="evidence" value="ECO:0007669"/>
    <property type="project" value="TreeGrafter"/>
</dbReference>
<dbReference type="SUPFAM" id="SSF52029">
    <property type="entry name" value="GroEL apical domain-like"/>
    <property type="match status" value="1"/>
</dbReference>
<gene>
    <name evidence="3" type="ORF">BSL78_00351</name>
</gene>
<reference evidence="3 4" key="1">
    <citation type="journal article" date="2017" name="PLoS Biol.">
        <title>The sea cucumber genome provides insights into morphological evolution and visceral regeneration.</title>
        <authorList>
            <person name="Zhang X."/>
            <person name="Sun L."/>
            <person name="Yuan J."/>
            <person name="Sun Y."/>
            <person name="Gao Y."/>
            <person name="Zhang L."/>
            <person name="Li S."/>
            <person name="Dai H."/>
            <person name="Hamel J.F."/>
            <person name="Liu C."/>
            <person name="Yu Y."/>
            <person name="Liu S."/>
            <person name="Lin W."/>
            <person name="Guo K."/>
            <person name="Jin S."/>
            <person name="Xu P."/>
            <person name="Storey K.B."/>
            <person name="Huan P."/>
            <person name="Zhang T."/>
            <person name="Zhou Y."/>
            <person name="Zhang J."/>
            <person name="Lin C."/>
            <person name="Li X."/>
            <person name="Xing L."/>
            <person name="Huo D."/>
            <person name="Sun M."/>
            <person name="Wang L."/>
            <person name="Mercier A."/>
            <person name="Li F."/>
            <person name="Yang H."/>
            <person name="Xiang J."/>
        </authorList>
    </citation>
    <scope>NUCLEOTIDE SEQUENCE [LARGE SCALE GENOMIC DNA]</scope>
    <source>
        <strain evidence="3">Shaxun</strain>
        <tissue evidence="3">Muscle</tissue>
    </source>
</reference>
<dbReference type="GO" id="GO:1902636">
    <property type="term" value="C:kinociliary basal body"/>
    <property type="evidence" value="ECO:0007669"/>
    <property type="project" value="TreeGrafter"/>
</dbReference>
<dbReference type="SUPFAM" id="SSF48592">
    <property type="entry name" value="GroEL equatorial domain-like"/>
    <property type="match status" value="1"/>
</dbReference>
<dbReference type="InterPro" id="IPR027409">
    <property type="entry name" value="GroEL-like_apical_dom_sf"/>
</dbReference>
<evidence type="ECO:0000256" key="2">
    <source>
        <dbReference type="SAM" id="Phobius"/>
    </source>
</evidence>
<dbReference type="Gene3D" id="3.50.7.10">
    <property type="entry name" value="GroEL"/>
    <property type="match status" value="1"/>
</dbReference>
<comment type="caution">
    <text evidence="3">The sequence shown here is derived from an EMBL/GenBank/DDBJ whole genome shotgun (WGS) entry which is preliminary data.</text>
</comment>
<dbReference type="GO" id="GO:0005737">
    <property type="term" value="C:cytoplasm"/>
    <property type="evidence" value="ECO:0007669"/>
    <property type="project" value="TreeGrafter"/>
</dbReference>
<keyword evidence="2" id="KW-0472">Membrane</keyword>
<accession>A0A2G8LQW5</accession>
<keyword evidence="4" id="KW-1185">Reference proteome</keyword>
<dbReference type="PANTHER" id="PTHR46787">
    <property type="entry name" value="SYNDROMES PUTATIVE CHAPERONIN-RELATED"/>
    <property type="match status" value="1"/>
</dbReference>
<evidence type="ECO:0000313" key="4">
    <source>
        <dbReference type="Proteomes" id="UP000230750"/>
    </source>
</evidence>
<dbReference type="AlphaFoldDB" id="A0A2G8LQW5"/>
<feature type="transmembrane region" description="Helical" evidence="2">
    <location>
        <begin position="12"/>
        <end position="29"/>
    </location>
</feature>
<dbReference type="Gene3D" id="3.30.260.10">
    <property type="entry name" value="TCP-1-like chaperonin intermediate domain"/>
    <property type="match status" value="1"/>
</dbReference>
<dbReference type="GO" id="GO:0051082">
    <property type="term" value="F:unfolded protein binding"/>
    <property type="evidence" value="ECO:0007669"/>
    <property type="project" value="InterPro"/>
</dbReference>
<name>A0A2G8LQW5_STIJA</name>
<dbReference type="STRING" id="307972.A0A2G8LQW5"/>
<keyword evidence="2" id="KW-0812">Transmembrane</keyword>
<dbReference type="InterPro" id="IPR027410">
    <property type="entry name" value="TCP-1-like_intermed_sf"/>
</dbReference>
<evidence type="ECO:0000313" key="3">
    <source>
        <dbReference type="EMBL" id="PIK62657.1"/>
    </source>
</evidence>
<dbReference type="PANTHER" id="PTHR46787:SF1">
    <property type="entry name" value="MOLECULAR CHAPERONE MKKS"/>
    <property type="match status" value="1"/>
</dbReference>
<dbReference type="OrthoDB" id="528704at2759"/>
<dbReference type="Gene3D" id="1.10.560.10">
    <property type="entry name" value="GroEL-like equatorial domain"/>
    <property type="match status" value="1"/>
</dbReference>
<dbReference type="Pfam" id="PF00118">
    <property type="entry name" value="Cpn60_TCP1"/>
    <property type="match status" value="1"/>
</dbReference>